<dbReference type="EMBL" id="JANVFT010000052">
    <property type="protein sequence ID" value="KAJ4484592.1"/>
    <property type="molecule type" value="Genomic_DNA"/>
</dbReference>
<gene>
    <name evidence="1" type="ORF">C8R41DRAFT_444270</name>
</gene>
<protein>
    <submittedName>
        <fullName evidence="1">Uncharacterized protein</fullName>
    </submittedName>
</protein>
<accession>A0ABQ8VAX6</accession>
<comment type="caution">
    <text evidence="1">The sequence shown here is derived from an EMBL/GenBank/DDBJ whole genome shotgun (WGS) entry which is preliminary data.</text>
</comment>
<keyword evidence="2" id="KW-1185">Reference proteome</keyword>
<organism evidence="1 2">
    <name type="scientific">Lentinula lateritia</name>
    <dbReference type="NCBI Taxonomy" id="40482"/>
    <lineage>
        <taxon>Eukaryota</taxon>
        <taxon>Fungi</taxon>
        <taxon>Dikarya</taxon>
        <taxon>Basidiomycota</taxon>
        <taxon>Agaricomycotina</taxon>
        <taxon>Agaricomycetes</taxon>
        <taxon>Agaricomycetidae</taxon>
        <taxon>Agaricales</taxon>
        <taxon>Marasmiineae</taxon>
        <taxon>Omphalotaceae</taxon>
        <taxon>Lentinula</taxon>
    </lineage>
</organism>
<evidence type="ECO:0000313" key="1">
    <source>
        <dbReference type="EMBL" id="KAJ4484592.1"/>
    </source>
</evidence>
<name>A0ABQ8VAX6_9AGAR</name>
<proteinExistence type="predicted"/>
<sequence length="83" mass="9386">MSVQYEYSKLPKETTSHFSRDTTDVLLWFTSPPVNITRGGGATYSTTLNKLPHYSLEYLHWRATNAGNQGDSDKARRHPESLG</sequence>
<reference evidence="1" key="1">
    <citation type="submission" date="2022-08" db="EMBL/GenBank/DDBJ databases">
        <title>A Global Phylogenomic Analysis of the Shiitake Genus Lentinula.</title>
        <authorList>
            <consortium name="DOE Joint Genome Institute"/>
            <person name="Sierra-Patev S."/>
            <person name="Min B."/>
            <person name="Naranjo-Ortiz M."/>
            <person name="Looney B."/>
            <person name="Konkel Z."/>
            <person name="Slot J.C."/>
            <person name="Sakamoto Y."/>
            <person name="Steenwyk J.L."/>
            <person name="Rokas A."/>
            <person name="Carro J."/>
            <person name="Camarero S."/>
            <person name="Ferreira P."/>
            <person name="Molpeceres G."/>
            <person name="Ruiz-Duenas F.J."/>
            <person name="Serrano A."/>
            <person name="Henrissat B."/>
            <person name="Drula E."/>
            <person name="Hughes K.W."/>
            <person name="Mata J.L."/>
            <person name="Ishikawa N.K."/>
            <person name="Vargas-Isla R."/>
            <person name="Ushijima S."/>
            <person name="Smith C.A."/>
            <person name="Ahrendt S."/>
            <person name="Andreopoulos W."/>
            <person name="He G."/>
            <person name="Labutti K."/>
            <person name="Lipzen A."/>
            <person name="Ng V."/>
            <person name="Riley R."/>
            <person name="Sandor L."/>
            <person name="Barry K."/>
            <person name="Martinez A.T."/>
            <person name="Xiao Y."/>
            <person name="Gibbons J.G."/>
            <person name="Terashima K."/>
            <person name="Grigoriev I.V."/>
            <person name="Hibbett D.S."/>
        </authorList>
    </citation>
    <scope>NUCLEOTIDE SEQUENCE</scope>
    <source>
        <strain evidence="1">RHP3577 ss4</strain>
    </source>
</reference>
<evidence type="ECO:0000313" key="2">
    <source>
        <dbReference type="Proteomes" id="UP001150217"/>
    </source>
</evidence>
<dbReference type="Proteomes" id="UP001150217">
    <property type="component" value="Unassembled WGS sequence"/>
</dbReference>